<keyword evidence="3" id="KW-1185">Reference proteome</keyword>
<dbReference type="Proteomes" id="UP001333110">
    <property type="component" value="Unassembled WGS sequence"/>
</dbReference>
<feature type="region of interest" description="Disordered" evidence="1">
    <location>
        <begin position="257"/>
        <end position="287"/>
    </location>
</feature>
<reference evidence="2 3" key="1">
    <citation type="journal article" date="2023" name="J. Hered.">
        <title>Chromosome-level genome of the wood stork (Mycteria americana) provides insight into avian chromosome evolution.</title>
        <authorList>
            <person name="Flamio R. Jr."/>
            <person name="Ramstad K.M."/>
        </authorList>
    </citation>
    <scope>NUCLEOTIDE SEQUENCE [LARGE SCALE GENOMIC DNA]</scope>
    <source>
        <strain evidence="2">JAX WOST 10</strain>
    </source>
</reference>
<organism evidence="2 3">
    <name type="scientific">Mycteria americana</name>
    <name type="common">Wood stork</name>
    <dbReference type="NCBI Taxonomy" id="33587"/>
    <lineage>
        <taxon>Eukaryota</taxon>
        <taxon>Metazoa</taxon>
        <taxon>Chordata</taxon>
        <taxon>Craniata</taxon>
        <taxon>Vertebrata</taxon>
        <taxon>Euteleostomi</taxon>
        <taxon>Archelosauria</taxon>
        <taxon>Archosauria</taxon>
        <taxon>Dinosauria</taxon>
        <taxon>Saurischia</taxon>
        <taxon>Theropoda</taxon>
        <taxon>Coelurosauria</taxon>
        <taxon>Aves</taxon>
        <taxon>Neognathae</taxon>
        <taxon>Neoaves</taxon>
        <taxon>Aequornithes</taxon>
        <taxon>Ciconiiformes</taxon>
        <taxon>Ciconiidae</taxon>
        <taxon>Mycteria</taxon>
    </lineage>
</organism>
<accession>A0AAN7NZV3</accession>
<dbReference type="EMBL" id="JAUNZN010000003">
    <property type="protein sequence ID" value="KAK4824917.1"/>
    <property type="molecule type" value="Genomic_DNA"/>
</dbReference>
<dbReference type="AlphaFoldDB" id="A0AAN7NZV3"/>
<proteinExistence type="predicted"/>
<protein>
    <submittedName>
        <fullName evidence="2">Uncharacterized protein</fullName>
    </submittedName>
</protein>
<gene>
    <name evidence="2" type="ORF">QYF61_021537</name>
</gene>
<evidence type="ECO:0000313" key="2">
    <source>
        <dbReference type="EMBL" id="KAK4824917.1"/>
    </source>
</evidence>
<sequence>MRVLRHWHRLPREVMDAPSLEVFKAGGSQVLLRVGQVAGHKTTRKIQPIHTTSLNKARPLKEALDFRAPGDVQRFARRSGWVHAQHPHGEQTFADRGTSPQECDLQVDCAISGKLSKRAKNLPEMKVVPHHTLCRDRRRSNGFKLKEGRFRLDIGNKCFTLRVVRHWPRFPREVGDAPSLEIFKVRFDGALSNLLWLKMSLLIAWAQCKAGSWAEAAASPGVQLRCIHARALHNINRYLQSHRQELSLPLPHQISPEAAEQHAPTSWPRSIPSKPEEEAAVDRAQQPQVPQPLPISLVLQTLPQLRCPSLDTLQPLHVSLGVRGPTLNTALEMQPHQCQLQANILFQILLCQGKRLKLLAILRPISRATPVNPPLPTMAPTGWISPGCGEAGRGLAQSKPATRRIQAMRQGEEHTSTTHTSPNFQF</sequence>
<comment type="caution">
    <text evidence="2">The sequence shown here is derived from an EMBL/GenBank/DDBJ whole genome shotgun (WGS) entry which is preliminary data.</text>
</comment>
<evidence type="ECO:0000256" key="1">
    <source>
        <dbReference type="SAM" id="MobiDB-lite"/>
    </source>
</evidence>
<evidence type="ECO:0000313" key="3">
    <source>
        <dbReference type="Proteomes" id="UP001333110"/>
    </source>
</evidence>
<name>A0AAN7NZV3_MYCAM</name>